<keyword evidence="3" id="KW-0268">Exocytosis</keyword>
<dbReference type="OrthoDB" id="190098at2759"/>
<dbReference type="Pfam" id="PF06046">
    <property type="entry name" value="Sec6"/>
    <property type="match status" value="1"/>
</dbReference>
<proteinExistence type="inferred from homology"/>
<protein>
    <submittedName>
        <fullName evidence="4">Uncharacterized protein</fullName>
    </submittedName>
</protein>
<dbReference type="InterPro" id="IPR010326">
    <property type="entry name" value="EXOC3/Sec6"/>
</dbReference>
<evidence type="ECO:0000313" key="5">
    <source>
        <dbReference type="Proteomes" id="UP000016930"/>
    </source>
</evidence>
<dbReference type="InterPro" id="IPR042532">
    <property type="entry name" value="EXOC3/Sec6_C"/>
</dbReference>
<dbReference type="GO" id="GO:0051601">
    <property type="term" value="P:exocyst localization"/>
    <property type="evidence" value="ECO:0007669"/>
    <property type="project" value="TreeGrafter"/>
</dbReference>
<dbReference type="Gene3D" id="1.10.357.50">
    <property type="match status" value="1"/>
</dbReference>
<reference evidence="4 5" key="1">
    <citation type="journal article" date="2012" name="Proc. Natl. Acad. Sci. U.S.A.">
        <title>Comparative genomics of Ceriporiopsis subvermispora and Phanerochaete chrysosporium provide insight into selective ligninolysis.</title>
        <authorList>
            <person name="Fernandez-Fueyo E."/>
            <person name="Ruiz-Duenas F.J."/>
            <person name="Ferreira P."/>
            <person name="Floudas D."/>
            <person name="Hibbett D.S."/>
            <person name="Canessa P."/>
            <person name="Larrondo L.F."/>
            <person name="James T.Y."/>
            <person name="Seelenfreund D."/>
            <person name="Lobos S."/>
            <person name="Polanco R."/>
            <person name="Tello M."/>
            <person name="Honda Y."/>
            <person name="Watanabe T."/>
            <person name="Watanabe T."/>
            <person name="Ryu J.S."/>
            <person name="Kubicek C.P."/>
            <person name="Schmoll M."/>
            <person name="Gaskell J."/>
            <person name="Hammel K.E."/>
            <person name="St John F.J."/>
            <person name="Vanden Wymelenberg A."/>
            <person name="Sabat G."/>
            <person name="Splinter BonDurant S."/>
            <person name="Syed K."/>
            <person name="Yadav J.S."/>
            <person name="Doddapaneni H."/>
            <person name="Subramanian V."/>
            <person name="Lavin J.L."/>
            <person name="Oguiza J.A."/>
            <person name="Perez G."/>
            <person name="Pisabarro A.G."/>
            <person name="Ramirez L."/>
            <person name="Santoyo F."/>
            <person name="Master E."/>
            <person name="Coutinho P.M."/>
            <person name="Henrissat B."/>
            <person name="Lombard V."/>
            <person name="Magnuson J.K."/>
            <person name="Kuees U."/>
            <person name="Hori C."/>
            <person name="Igarashi K."/>
            <person name="Samejima M."/>
            <person name="Held B.W."/>
            <person name="Barry K.W."/>
            <person name="LaButti K.M."/>
            <person name="Lapidus A."/>
            <person name="Lindquist E.A."/>
            <person name="Lucas S.M."/>
            <person name="Riley R."/>
            <person name="Salamov A.A."/>
            <person name="Hoffmeister D."/>
            <person name="Schwenk D."/>
            <person name="Hadar Y."/>
            <person name="Yarden O."/>
            <person name="de Vries R.P."/>
            <person name="Wiebenga A."/>
            <person name="Stenlid J."/>
            <person name="Eastwood D."/>
            <person name="Grigoriev I.V."/>
            <person name="Berka R.M."/>
            <person name="Blanchette R.A."/>
            <person name="Kersten P."/>
            <person name="Martinez A.T."/>
            <person name="Vicuna R."/>
            <person name="Cullen D."/>
        </authorList>
    </citation>
    <scope>NUCLEOTIDE SEQUENCE [LARGE SCALE GENOMIC DNA]</scope>
    <source>
        <strain evidence="4 5">B</strain>
    </source>
</reference>
<dbReference type="GO" id="GO:0000145">
    <property type="term" value="C:exocyst"/>
    <property type="evidence" value="ECO:0007669"/>
    <property type="project" value="InterPro"/>
</dbReference>
<name>M2R2P9_CERS8</name>
<dbReference type="HOGENOM" id="CLU_011776_2_0_1"/>
<evidence type="ECO:0000256" key="2">
    <source>
        <dbReference type="ARBA" id="ARBA00022448"/>
    </source>
</evidence>
<organism evidence="4 5">
    <name type="scientific">Ceriporiopsis subvermispora (strain B)</name>
    <name type="common">White-rot fungus</name>
    <name type="synonym">Gelatoporia subvermispora</name>
    <dbReference type="NCBI Taxonomy" id="914234"/>
    <lineage>
        <taxon>Eukaryota</taxon>
        <taxon>Fungi</taxon>
        <taxon>Dikarya</taxon>
        <taxon>Basidiomycota</taxon>
        <taxon>Agaricomycotina</taxon>
        <taxon>Agaricomycetes</taxon>
        <taxon>Polyporales</taxon>
        <taxon>Gelatoporiaceae</taxon>
        <taxon>Gelatoporia</taxon>
    </lineage>
</organism>
<dbReference type="PANTHER" id="PTHR21292">
    <property type="entry name" value="EXOCYST COMPLEX COMPONENT SEC6-RELATED"/>
    <property type="match status" value="1"/>
</dbReference>
<gene>
    <name evidence="4" type="ORF">CERSUDRAFT_47732</name>
</gene>
<sequence length="751" mass="85171">MAAPTISAAQAVGEYLQSPDDLAKIAAFRKKLEKEKASIDARLKSGVKEQLDATRDGLRKLFSTRNNVQVVKDEMQTVERLCSDPVNVVPTFDQISRVSMVHRNFEQTEEMVNNLLDMNSKLDMLEEMLVADSEDILGPAPNLLRIHFQINKLEGFRNQTMHQAKKSSSDTRNTLTRWFERLNRLIEGFDEYIIALARNILLIARAGNTEVIVKLIKIAEVEGREDEKAIAIKLVKKAAKMDAASKFRSMQANARVIKHYRSKIMKAITDSIKAKFEEAYAEDENNPIGFLESLGWIYQDLIRIESDIVPCFPPSYDVWSTFVREYHKALNATINKLVKSEPEASVLLALHDWIKEYKKSMKELEIAPELLVPPLLEGKEQDLIEDYLNLIIKKLDEWTANLMTTEVETFTARAEPPELDSDGMYGMQGAVILFQMVNQQIDLALDSNQGLILARVIEEVNRVMRGVQDRWAKLVDAEYKKFVEKPEEAIGGLEDYCIALANDQLKSADFAENLSGRIEPLVSGKYRATIHERLNDAIDGCLDVAKKCIQTLIDIMFSTLKSATKLLFQPAWYDGIMAQIIETMRDFMGDFQTYLNQSLLELLVEDLLDTFLVTYLTALANAPKLKMPAATDRIKQDISEVYKFFGTFKKHSELEPQMEVLEQVLSLLEASKSLVFLSYWSFAKVHGPNIAFVESLMKARGDLDRSSVSDVMDSVKRKVKEEGLADPDEPTIMKRVTVQGTFSRFLASART</sequence>
<evidence type="ECO:0000256" key="3">
    <source>
        <dbReference type="ARBA" id="ARBA00022483"/>
    </source>
</evidence>
<dbReference type="FunFam" id="1.10.357.50:FF:000006">
    <property type="entry name" value="Exocyst complex component sec6"/>
    <property type="match status" value="1"/>
</dbReference>
<dbReference type="AlphaFoldDB" id="M2R2P9"/>
<dbReference type="Gene3D" id="1.10.357.70">
    <property type="entry name" value="Exocyst complex component Sec6, C-terminal domain"/>
    <property type="match status" value="1"/>
</dbReference>
<dbReference type="GO" id="GO:0000149">
    <property type="term" value="F:SNARE binding"/>
    <property type="evidence" value="ECO:0007669"/>
    <property type="project" value="TreeGrafter"/>
</dbReference>
<dbReference type="PANTHER" id="PTHR21292:SF1">
    <property type="entry name" value="EXOCYST COMPLEX COMPONENT 3"/>
    <property type="match status" value="1"/>
</dbReference>
<dbReference type="STRING" id="914234.M2R2P9"/>
<dbReference type="GO" id="GO:0006887">
    <property type="term" value="P:exocytosis"/>
    <property type="evidence" value="ECO:0007669"/>
    <property type="project" value="UniProtKB-KW"/>
</dbReference>
<dbReference type="EMBL" id="KB445794">
    <property type="protein sequence ID" value="EMD38815.1"/>
    <property type="molecule type" value="Genomic_DNA"/>
</dbReference>
<dbReference type="Proteomes" id="UP000016930">
    <property type="component" value="Unassembled WGS sequence"/>
</dbReference>
<keyword evidence="5" id="KW-1185">Reference proteome</keyword>
<evidence type="ECO:0000313" key="4">
    <source>
        <dbReference type="EMBL" id="EMD38815.1"/>
    </source>
</evidence>
<accession>M2R2P9</accession>
<comment type="similarity">
    <text evidence="1">Belongs to the SEC6 family.</text>
</comment>
<evidence type="ECO:0000256" key="1">
    <source>
        <dbReference type="ARBA" id="ARBA00009447"/>
    </source>
</evidence>
<keyword evidence="2" id="KW-0813">Transport</keyword>